<dbReference type="SUPFAM" id="SSF54236">
    <property type="entry name" value="Ubiquitin-like"/>
    <property type="match status" value="1"/>
</dbReference>
<evidence type="ECO:0000256" key="8">
    <source>
        <dbReference type="ARBA" id="ARBA00040699"/>
    </source>
</evidence>
<evidence type="ECO:0000256" key="4">
    <source>
        <dbReference type="ARBA" id="ARBA00022490"/>
    </source>
</evidence>
<reference evidence="14" key="2">
    <citation type="submission" date="2025-09" db="UniProtKB">
        <authorList>
            <consortium name="Ensembl"/>
        </authorList>
    </citation>
    <scope>IDENTIFICATION</scope>
</reference>
<evidence type="ECO:0000256" key="7">
    <source>
        <dbReference type="ARBA" id="ARBA00038382"/>
    </source>
</evidence>
<evidence type="ECO:0000259" key="12">
    <source>
        <dbReference type="PROSITE" id="PS50003"/>
    </source>
</evidence>
<keyword evidence="11" id="KW-1133">Transmembrane helix</keyword>
<evidence type="ECO:0000256" key="6">
    <source>
        <dbReference type="ARBA" id="ARBA00023212"/>
    </source>
</evidence>
<dbReference type="GO" id="GO:0005829">
    <property type="term" value="C:cytosol"/>
    <property type="evidence" value="ECO:0007669"/>
    <property type="project" value="TreeGrafter"/>
</dbReference>
<protein>
    <recommendedName>
        <fullName evidence="8">Amyloid beta A4 precursor protein-binding family B member 1-interacting protein</fullName>
    </recommendedName>
    <alternativeName>
        <fullName evidence="9">APBB1-interacting protein 1</fullName>
    </alternativeName>
</protein>
<dbReference type="Pfam" id="PF00169">
    <property type="entry name" value="PH"/>
    <property type="match status" value="1"/>
</dbReference>
<dbReference type="InterPro" id="IPR001849">
    <property type="entry name" value="PH_domain"/>
</dbReference>
<dbReference type="SUPFAM" id="SSF50729">
    <property type="entry name" value="PH domain-like"/>
    <property type="match status" value="1"/>
</dbReference>
<dbReference type="SMART" id="SM00314">
    <property type="entry name" value="RA"/>
    <property type="match status" value="1"/>
</dbReference>
<sequence>MDDIDAMFSAMLGEMDLLTQVNLPAIICLFAFIYSVFVVIVAENTTNTMFKIFEYSLHELEDNDLDMLMADLMADLNATEEKLAAEIHGLKEPPQPKPDPLPPPRGSSNAPVSEHILPASSGELCFFVLLEKKKSNLVVKVLMNDGSSKTLMVDERQNVREVLDNMFEKTHCDCNVNWSLCETNPELQLERAFEEHENLVESLSAWIRDSENKVLFQERPEKYEVFKNPQVGPLSILSFIRLHAKQLQENFCGTSIIVPDLEGVLHLKEDGKKSWKQRLFQLRASGIYYVPKGKTKSSRDLVCFVQFDNMNVYYGKDFKTKHKAPTDFCFVLKHPQIQKDSQYIKYLCCDDAWTMNLWVTGIRIAKYGASLYENYKTAEVKASNSVWTNRSTPSSSNQSTPSPTVKGSMTCNFAFTECFIDLMQ</sequence>
<evidence type="ECO:0000256" key="2">
    <source>
        <dbReference type="ARBA" id="ARBA00004245"/>
    </source>
</evidence>
<feature type="domain" description="PH" evidence="12">
    <location>
        <begin position="258"/>
        <end position="367"/>
    </location>
</feature>
<dbReference type="InterPro" id="IPR039665">
    <property type="entry name" value="PH_APBB1IP"/>
</dbReference>
<evidence type="ECO:0000256" key="11">
    <source>
        <dbReference type="SAM" id="Phobius"/>
    </source>
</evidence>
<dbReference type="PANTHER" id="PTHR11243:SF14">
    <property type="entry name" value="AMYLOID BETA A4 PRECURSOR PROTEIN-BINDING FAMILY B MEMBER 1-INTERACTING PROTEIN"/>
    <property type="match status" value="1"/>
</dbReference>
<name>A0A3Q0QX84_AMPCI</name>
<keyword evidence="6" id="KW-0206">Cytoskeleton</keyword>
<dbReference type="AlphaFoldDB" id="A0A3Q0QX84"/>
<evidence type="ECO:0000256" key="9">
    <source>
        <dbReference type="ARBA" id="ARBA00042746"/>
    </source>
</evidence>
<feature type="region of interest" description="Disordered" evidence="10">
    <location>
        <begin position="89"/>
        <end position="113"/>
    </location>
</feature>
<dbReference type="STRING" id="61819.ENSACIP00000002782"/>
<comment type="similarity">
    <text evidence="7">Belongs to the MRL family.</text>
</comment>
<dbReference type="Proteomes" id="UP000261340">
    <property type="component" value="Unplaced"/>
</dbReference>
<dbReference type="Pfam" id="PF21989">
    <property type="entry name" value="RA_2"/>
    <property type="match status" value="1"/>
</dbReference>
<dbReference type="Ensembl" id="ENSACIT00000002880.1">
    <property type="protein sequence ID" value="ENSACIP00000002782.1"/>
    <property type="gene ID" value="ENSACIG00000002216.1"/>
</dbReference>
<proteinExistence type="inferred from homology"/>
<evidence type="ECO:0000256" key="10">
    <source>
        <dbReference type="SAM" id="MobiDB-lite"/>
    </source>
</evidence>
<dbReference type="InterPro" id="IPR029071">
    <property type="entry name" value="Ubiquitin-like_domsf"/>
</dbReference>
<dbReference type="Gene3D" id="2.30.29.30">
    <property type="entry name" value="Pleckstrin-homology domain (PH domain)/Phosphotyrosine-binding domain (PTB)"/>
    <property type="match status" value="1"/>
</dbReference>
<dbReference type="InterPro" id="IPR039664">
    <property type="entry name" value="GRB/APBB1IP"/>
</dbReference>
<organism evidence="14 15">
    <name type="scientific">Amphilophus citrinellus</name>
    <name type="common">Midas cichlid</name>
    <name type="synonym">Cichlasoma citrinellum</name>
    <dbReference type="NCBI Taxonomy" id="61819"/>
    <lineage>
        <taxon>Eukaryota</taxon>
        <taxon>Metazoa</taxon>
        <taxon>Chordata</taxon>
        <taxon>Craniata</taxon>
        <taxon>Vertebrata</taxon>
        <taxon>Euteleostomi</taxon>
        <taxon>Actinopterygii</taxon>
        <taxon>Neopterygii</taxon>
        <taxon>Teleostei</taxon>
        <taxon>Neoteleostei</taxon>
        <taxon>Acanthomorphata</taxon>
        <taxon>Ovalentaria</taxon>
        <taxon>Cichlomorphae</taxon>
        <taxon>Cichliformes</taxon>
        <taxon>Cichlidae</taxon>
        <taxon>New World cichlids</taxon>
        <taxon>Cichlasomatinae</taxon>
        <taxon>Heroini</taxon>
        <taxon>Amphilophus</taxon>
    </lineage>
</organism>
<keyword evidence="3" id="KW-1003">Cell membrane</keyword>
<dbReference type="PROSITE" id="PS50003">
    <property type="entry name" value="PH_DOMAIN"/>
    <property type="match status" value="1"/>
</dbReference>
<feature type="domain" description="Ras-associating" evidence="13">
    <location>
        <begin position="135"/>
        <end position="221"/>
    </location>
</feature>
<evidence type="ECO:0000259" key="13">
    <source>
        <dbReference type="PROSITE" id="PS50200"/>
    </source>
</evidence>
<dbReference type="PROSITE" id="PS50200">
    <property type="entry name" value="RA"/>
    <property type="match status" value="1"/>
</dbReference>
<dbReference type="InterPro" id="IPR011993">
    <property type="entry name" value="PH-like_dom_sf"/>
</dbReference>
<comment type="subcellular location">
    <subcellularLocation>
        <location evidence="1">Cell membrane</location>
        <topology evidence="1">Peripheral membrane protein</topology>
    </subcellularLocation>
    <subcellularLocation>
        <location evidence="2">Cytoplasm</location>
        <location evidence="2">Cytoskeleton</location>
    </subcellularLocation>
</comment>
<dbReference type="Gene3D" id="3.10.20.90">
    <property type="entry name" value="Phosphatidylinositol 3-kinase Catalytic Subunit, Chain A, domain 1"/>
    <property type="match status" value="1"/>
</dbReference>
<evidence type="ECO:0000256" key="3">
    <source>
        <dbReference type="ARBA" id="ARBA00022475"/>
    </source>
</evidence>
<accession>A0A3Q0QX84</accession>
<dbReference type="GO" id="GO:0005856">
    <property type="term" value="C:cytoskeleton"/>
    <property type="evidence" value="ECO:0007669"/>
    <property type="project" value="UniProtKB-SubCell"/>
</dbReference>
<keyword evidence="11" id="KW-0812">Transmembrane</keyword>
<dbReference type="InterPro" id="IPR000159">
    <property type="entry name" value="RA_dom"/>
</dbReference>
<evidence type="ECO:0000256" key="1">
    <source>
        <dbReference type="ARBA" id="ARBA00004202"/>
    </source>
</evidence>
<dbReference type="CDD" id="cd01259">
    <property type="entry name" value="PH_APBB1IP"/>
    <property type="match status" value="1"/>
</dbReference>
<feature type="transmembrane region" description="Helical" evidence="11">
    <location>
        <begin position="21"/>
        <end position="42"/>
    </location>
</feature>
<feature type="compositionally biased region" description="Pro residues" evidence="10">
    <location>
        <begin position="93"/>
        <end position="105"/>
    </location>
</feature>
<dbReference type="SMART" id="SM00233">
    <property type="entry name" value="PH"/>
    <property type="match status" value="1"/>
</dbReference>
<keyword evidence="5 11" id="KW-0472">Membrane</keyword>
<dbReference type="GeneTree" id="ENSGT00940000156105"/>
<dbReference type="GO" id="GO:0007165">
    <property type="term" value="P:signal transduction"/>
    <property type="evidence" value="ECO:0007669"/>
    <property type="project" value="InterPro"/>
</dbReference>
<evidence type="ECO:0000313" key="14">
    <source>
        <dbReference type="Ensembl" id="ENSACIP00000002782.1"/>
    </source>
</evidence>
<evidence type="ECO:0000313" key="15">
    <source>
        <dbReference type="Proteomes" id="UP000261340"/>
    </source>
</evidence>
<keyword evidence="4" id="KW-0963">Cytoplasm</keyword>
<dbReference type="PANTHER" id="PTHR11243">
    <property type="entry name" value="GROWTH FACTOR RECEPTOR-BOUND PROTEIN"/>
    <property type="match status" value="1"/>
</dbReference>
<keyword evidence="15" id="KW-1185">Reference proteome</keyword>
<dbReference type="GO" id="GO:0005886">
    <property type="term" value="C:plasma membrane"/>
    <property type="evidence" value="ECO:0007669"/>
    <property type="project" value="UniProtKB-SubCell"/>
</dbReference>
<evidence type="ECO:0000256" key="5">
    <source>
        <dbReference type="ARBA" id="ARBA00023136"/>
    </source>
</evidence>
<reference evidence="14" key="1">
    <citation type="submission" date="2025-08" db="UniProtKB">
        <authorList>
            <consortium name="Ensembl"/>
        </authorList>
    </citation>
    <scope>IDENTIFICATION</scope>
</reference>